<dbReference type="GO" id="GO:0006108">
    <property type="term" value="P:malate metabolic process"/>
    <property type="evidence" value="ECO:0007669"/>
    <property type="project" value="InterPro"/>
</dbReference>
<sequence length="488" mass="54534">MAKFVLAGKSDCPHFARAELLADALYRSLPNFRVHKISIIPHEWKGWLEATCYRNGWKHEESPVVWRELVDQGGKRMLLGGFSDFLEHCRDYYNFTSDMDSETMLRVAAENLETKIKLIAEEQHRLSVIKPLHIWITGALSTTSSFLIPNLLSNEVFPDAAALSLHLLDLQGSEQELKGLKMEVEDLSSSLLHQVTIDTDLEQAFHQADVILFLEECWSGDSDTKGESDEEKKEKKLQIISDRYTEYGRLINRRANADVKVIVSGDSFVNMRCSLLVDAACSMDSNQFVATASQVENEARAVIAEKLGVQTSDVTDVIVWGNITGSFYTDLQRVQVFNFGGAITGPPFFSQSLHTIFHDRKWLESEFQDLVHCRRTAVASKSSRAAAASGAHGILTILKAWNGNCGADETFSLGVVCPGFYGVPEGIVLSVPVSFTDRKWSVLLDVAVGDDLKQRLQVSTSEIRLEKERGSKKQQDGLDNRLQKGAKW</sequence>
<evidence type="ECO:0000256" key="2">
    <source>
        <dbReference type="ARBA" id="ARBA00023002"/>
    </source>
</evidence>
<dbReference type="AlphaFoldDB" id="A0A3P8VLP7"/>
<comment type="similarity">
    <text evidence="1">Belongs to the LDH/MDH superfamily. MDH type 2 family.</text>
</comment>
<dbReference type="InterPro" id="IPR015955">
    <property type="entry name" value="Lactate_DH/Glyco_Ohase_4_C"/>
</dbReference>
<dbReference type="GeneID" id="103389876"/>
<organism evidence="5 6">
    <name type="scientific">Cynoglossus semilaevis</name>
    <name type="common">Tongue sole</name>
    <dbReference type="NCBI Taxonomy" id="244447"/>
    <lineage>
        <taxon>Eukaryota</taxon>
        <taxon>Metazoa</taxon>
        <taxon>Chordata</taxon>
        <taxon>Craniata</taxon>
        <taxon>Vertebrata</taxon>
        <taxon>Euteleostomi</taxon>
        <taxon>Actinopterygii</taxon>
        <taxon>Neopterygii</taxon>
        <taxon>Teleostei</taxon>
        <taxon>Neoteleostei</taxon>
        <taxon>Acanthomorphata</taxon>
        <taxon>Carangaria</taxon>
        <taxon>Pleuronectiformes</taxon>
        <taxon>Pleuronectoidei</taxon>
        <taxon>Cynoglossidae</taxon>
        <taxon>Cynoglossinae</taxon>
        <taxon>Cynoglossus</taxon>
    </lineage>
</organism>
<dbReference type="OMA" id="QHPDVWE"/>
<evidence type="ECO:0000313" key="5">
    <source>
        <dbReference type="Ensembl" id="ENSCSEP00000016198.1"/>
    </source>
</evidence>
<dbReference type="InterPro" id="IPR010945">
    <property type="entry name" value="Malate_DH_type2"/>
</dbReference>
<evidence type="ECO:0000256" key="1">
    <source>
        <dbReference type="ARBA" id="ARBA00009613"/>
    </source>
</evidence>
<dbReference type="Gene3D" id="3.40.50.720">
    <property type="entry name" value="NAD(P)-binding Rossmann-like Domain"/>
    <property type="match status" value="1"/>
</dbReference>
<dbReference type="SUPFAM" id="SSF56327">
    <property type="entry name" value="LDH C-terminal domain-like"/>
    <property type="match status" value="1"/>
</dbReference>
<dbReference type="InterPro" id="IPR022383">
    <property type="entry name" value="Lactate/malate_DH_C"/>
</dbReference>
<keyword evidence="6" id="KW-1185">Reference proteome</keyword>
<name>A0A3P8VLP7_CYNSE</name>
<dbReference type="OrthoDB" id="1510206at2759"/>
<evidence type="ECO:0000313" key="6">
    <source>
        <dbReference type="Proteomes" id="UP000265120"/>
    </source>
</evidence>
<reference evidence="5 6" key="1">
    <citation type="journal article" date="2014" name="Nat. Genet.">
        <title>Whole-genome sequence of a flatfish provides insights into ZW sex chromosome evolution and adaptation to a benthic lifestyle.</title>
        <authorList>
            <person name="Chen S."/>
            <person name="Zhang G."/>
            <person name="Shao C."/>
            <person name="Huang Q."/>
            <person name="Liu G."/>
            <person name="Zhang P."/>
            <person name="Song W."/>
            <person name="An N."/>
            <person name="Chalopin D."/>
            <person name="Volff J.N."/>
            <person name="Hong Y."/>
            <person name="Li Q."/>
            <person name="Sha Z."/>
            <person name="Zhou H."/>
            <person name="Xie M."/>
            <person name="Yu Q."/>
            <person name="Liu Y."/>
            <person name="Xiang H."/>
            <person name="Wang N."/>
            <person name="Wu K."/>
            <person name="Yang C."/>
            <person name="Zhou Q."/>
            <person name="Liao X."/>
            <person name="Yang L."/>
            <person name="Hu Q."/>
            <person name="Zhang J."/>
            <person name="Meng L."/>
            <person name="Jin L."/>
            <person name="Tian Y."/>
            <person name="Lian J."/>
            <person name="Yang J."/>
            <person name="Miao G."/>
            <person name="Liu S."/>
            <person name="Liang Z."/>
            <person name="Yan F."/>
            <person name="Li Y."/>
            <person name="Sun B."/>
            <person name="Zhang H."/>
            <person name="Zhang J."/>
            <person name="Zhu Y."/>
            <person name="Du M."/>
            <person name="Zhao Y."/>
            <person name="Schartl M."/>
            <person name="Tang Q."/>
            <person name="Wang J."/>
        </authorList>
    </citation>
    <scope>NUCLEOTIDE SEQUENCE</scope>
</reference>
<dbReference type="InParanoid" id="A0A3P8VLP7"/>
<dbReference type="Ensembl" id="ENSCSET00000016405.1">
    <property type="protein sequence ID" value="ENSCSEP00000016198.1"/>
    <property type="gene ID" value="ENSCSEG00000010427.1"/>
</dbReference>
<dbReference type="InterPro" id="IPR036291">
    <property type="entry name" value="NAD(P)-bd_dom_sf"/>
</dbReference>
<dbReference type="KEGG" id="csem:103389876"/>
<reference evidence="5" key="2">
    <citation type="submission" date="2025-08" db="UniProtKB">
        <authorList>
            <consortium name="Ensembl"/>
        </authorList>
    </citation>
    <scope>IDENTIFICATION</scope>
</reference>
<evidence type="ECO:0000256" key="3">
    <source>
        <dbReference type="SAM" id="MobiDB-lite"/>
    </source>
</evidence>
<evidence type="ECO:0000259" key="4">
    <source>
        <dbReference type="Pfam" id="PF02866"/>
    </source>
</evidence>
<dbReference type="GO" id="GO:0016616">
    <property type="term" value="F:oxidoreductase activity, acting on the CH-OH group of donors, NAD or NADP as acceptor"/>
    <property type="evidence" value="ECO:0007669"/>
    <property type="project" value="InterPro"/>
</dbReference>
<dbReference type="CTD" id="130752"/>
<feature type="domain" description="Lactate/malate dehydrogenase C-terminal" evidence="4">
    <location>
        <begin position="299"/>
        <end position="472"/>
    </location>
</feature>
<dbReference type="FunFam" id="3.40.50.720:FF:000144">
    <property type="entry name" value="Malate dehydrogenase [NADP]"/>
    <property type="match status" value="1"/>
</dbReference>
<reference evidence="5" key="3">
    <citation type="submission" date="2025-09" db="UniProtKB">
        <authorList>
            <consortium name="Ensembl"/>
        </authorList>
    </citation>
    <scope>IDENTIFICATION</scope>
</reference>
<dbReference type="Gene3D" id="3.90.110.10">
    <property type="entry name" value="Lactate dehydrogenase/glycoside hydrolase, family 4, C-terminal"/>
    <property type="match status" value="1"/>
</dbReference>
<protein>
    <submittedName>
        <fullName evidence="5">Malate dehydrogenase 1B, NAD (soluble)</fullName>
    </submittedName>
</protein>
<proteinExistence type="inferred from homology"/>
<dbReference type="Proteomes" id="UP000265120">
    <property type="component" value="Chromosome 14"/>
</dbReference>
<dbReference type="SUPFAM" id="SSF51735">
    <property type="entry name" value="NAD(P)-binding Rossmann-fold domains"/>
    <property type="match status" value="1"/>
</dbReference>
<dbReference type="GeneTree" id="ENSGT00530000063410"/>
<dbReference type="FunCoup" id="A0A3P8VLP7">
    <property type="interactions" value="595"/>
</dbReference>
<dbReference type="RefSeq" id="XP_008323706.1">
    <property type="nucleotide sequence ID" value="XM_008325484.3"/>
</dbReference>
<feature type="region of interest" description="Disordered" evidence="3">
    <location>
        <begin position="466"/>
        <end position="488"/>
    </location>
</feature>
<keyword evidence="2" id="KW-0560">Oxidoreductase</keyword>
<feature type="compositionally biased region" description="Basic and acidic residues" evidence="3">
    <location>
        <begin position="466"/>
        <end position="482"/>
    </location>
</feature>
<dbReference type="STRING" id="244447.ENSCSEP00000016198"/>
<accession>A0A3P8VLP7</accession>
<dbReference type="PANTHER" id="PTHR23382">
    <property type="entry name" value="MALATE DEHYDROGENASE"/>
    <property type="match status" value="1"/>
</dbReference>
<dbReference type="Pfam" id="PF02866">
    <property type="entry name" value="Ldh_1_C"/>
    <property type="match status" value="1"/>
</dbReference>
<dbReference type="GO" id="GO:0016615">
    <property type="term" value="F:malate dehydrogenase activity"/>
    <property type="evidence" value="ECO:0007669"/>
    <property type="project" value="InterPro"/>
</dbReference>